<gene>
    <name evidence="2" type="ORF">ID810_09330</name>
</gene>
<feature type="transmembrane region" description="Helical" evidence="1">
    <location>
        <begin position="20"/>
        <end position="46"/>
    </location>
</feature>
<keyword evidence="1" id="KW-0812">Transmembrane</keyword>
<evidence type="ECO:0000256" key="1">
    <source>
        <dbReference type="SAM" id="Phobius"/>
    </source>
</evidence>
<sequence length="49" mass="5177">MNVVTSRQPVEPRPFTPKAVALLVLFGVGIPALFVLIVSVSSLIVWGAS</sequence>
<protein>
    <submittedName>
        <fullName evidence="2">Uncharacterized protein</fullName>
    </submittedName>
</protein>
<dbReference type="EMBL" id="CP063989">
    <property type="protein sequence ID" value="QPL04940.1"/>
    <property type="molecule type" value="Genomic_DNA"/>
</dbReference>
<keyword evidence="3" id="KW-1185">Reference proteome</keyword>
<evidence type="ECO:0000313" key="3">
    <source>
        <dbReference type="Proteomes" id="UP000594637"/>
    </source>
</evidence>
<dbReference type="RefSeq" id="WP_195858782.1">
    <property type="nucleotide sequence ID" value="NZ_CP063989.1"/>
</dbReference>
<keyword evidence="1" id="KW-1133">Transmembrane helix</keyword>
<dbReference type="AlphaFoldDB" id="A0A7T0PWK2"/>
<accession>A0A7T0PWK2</accession>
<dbReference type="KEGG" id="arep:ID810_09330"/>
<keyword evidence="1" id="KW-0472">Membrane</keyword>
<evidence type="ECO:0000313" key="2">
    <source>
        <dbReference type="EMBL" id="QPL04940.1"/>
    </source>
</evidence>
<organism evidence="2 3">
    <name type="scientific">Actinomyces respiraculi</name>
    <dbReference type="NCBI Taxonomy" id="2744574"/>
    <lineage>
        <taxon>Bacteria</taxon>
        <taxon>Bacillati</taxon>
        <taxon>Actinomycetota</taxon>
        <taxon>Actinomycetes</taxon>
        <taxon>Actinomycetales</taxon>
        <taxon>Actinomycetaceae</taxon>
        <taxon>Actinomyces</taxon>
    </lineage>
</organism>
<name>A0A7T0PWK2_9ACTO</name>
<reference evidence="2 3" key="1">
    <citation type="submission" date="2020-11" db="EMBL/GenBank/DDBJ databases">
        <title>Actinomyces sp. ZJ750.</title>
        <authorList>
            <person name="Zhou J."/>
        </authorList>
    </citation>
    <scope>NUCLEOTIDE SEQUENCE [LARGE SCALE GENOMIC DNA]</scope>
    <source>
        <strain evidence="2 3">ZJ750</strain>
    </source>
</reference>
<proteinExistence type="predicted"/>
<dbReference type="Proteomes" id="UP000594637">
    <property type="component" value="Chromosome"/>
</dbReference>